<evidence type="ECO:0000313" key="2">
    <source>
        <dbReference type="EMBL" id="SDC51807.1"/>
    </source>
</evidence>
<keyword evidence="3" id="KW-1185">Reference proteome</keyword>
<accession>A0A1G6M902</accession>
<feature type="domain" description="dTDP-4-dehydro-6-deoxy-alpha-D-glucopyranose 2,3-dehydratase" evidence="1">
    <location>
        <begin position="241"/>
        <end position="405"/>
    </location>
</feature>
<feature type="domain" description="dTDP-4-dehydro-6-deoxy-alpha-D-glucopyranose 2,3-dehydratase" evidence="1">
    <location>
        <begin position="16"/>
        <end position="210"/>
    </location>
</feature>
<dbReference type="InterPro" id="IPR038153">
    <property type="entry name" value="EvaA-like_sf"/>
</dbReference>
<protein>
    <submittedName>
        <fullName evidence="2">NDP-hexose 2,3-dehydratase</fullName>
    </submittedName>
</protein>
<reference evidence="3" key="1">
    <citation type="submission" date="2016-10" db="EMBL/GenBank/DDBJ databases">
        <authorList>
            <person name="Varghese N."/>
            <person name="Submissions S."/>
        </authorList>
    </citation>
    <scope>NUCLEOTIDE SEQUENCE [LARGE SCALE GENOMIC DNA]</scope>
    <source>
        <strain evidence="3">DSM 23095</strain>
    </source>
</reference>
<dbReference type="OrthoDB" id="9814961at2"/>
<dbReference type="Pfam" id="PF03559">
    <property type="entry name" value="Hexose_dehydrat"/>
    <property type="match status" value="2"/>
</dbReference>
<dbReference type="RefSeq" id="WP_087937679.1">
    <property type="nucleotide sequence ID" value="NZ_FNAC01000001.1"/>
</dbReference>
<organism evidence="2 3">
    <name type="scientific">Algoriphagus faecimaris</name>
    <dbReference type="NCBI Taxonomy" id="686796"/>
    <lineage>
        <taxon>Bacteria</taxon>
        <taxon>Pseudomonadati</taxon>
        <taxon>Bacteroidota</taxon>
        <taxon>Cytophagia</taxon>
        <taxon>Cytophagales</taxon>
        <taxon>Cyclobacteriaceae</taxon>
        <taxon>Algoriphagus</taxon>
    </lineage>
</organism>
<evidence type="ECO:0000313" key="3">
    <source>
        <dbReference type="Proteomes" id="UP000199060"/>
    </source>
</evidence>
<gene>
    <name evidence="2" type="ORF">SAMN04488104_100160</name>
</gene>
<sequence length="421" mass="47941">MTTSPSLRKAENAQGLIDFLSETKKESQYELQEIKFADQSAWSLRDGIISHQSNGFFQVIGLENQDDPTDQKLMLYQPQSALTGLIFCKTGNTIFVLLQARVEPGNTGVIQYGPTIQSTPANYLKLHGGKATAYVEYFTSYIPGCHLITHSMQHDLGGKYYQKSKTHHYLEVKELIETQENMIWASIPAIKNLLQEDNILNADLRSLLAVFDWDNYWWQSKKYIAIYTLPAADHYPLSTYKMTPLDKLKDWEITDKGIESKNGQSTGLGFYKFSATNREVSSWTQPLFQVAGQGIVQLIYKKVDDLIFFLVSLDWEVGISTQQVLYPSYYFSPENSSLSSPHQDGQLIAEIIQCDEGGRFYQNETVYQLIENSNILPNENQFWLISDNLSYCLNQSNICSFQLRCASSIALPLIHPISFME</sequence>
<evidence type="ECO:0000259" key="1">
    <source>
        <dbReference type="Pfam" id="PF03559"/>
    </source>
</evidence>
<dbReference type="Proteomes" id="UP000199060">
    <property type="component" value="Unassembled WGS sequence"/>
</dbReference>
<dbReference type="GO" id="GO:0016829">
    <property type="term" value="F:lyase activity"/>
    <property type="evidence" value="ECO:0007669"/>
    <property type="project" value="InterPro"/>
</dbReference>
<dbReference type="InterPro" id="IPR005212">
    <property type="entry name" value="EvaA-like"/>
</dbReference>
<dbReference type="AlphaFoldDB" id="A0A1G6M902"/>
<name>A0A1G6M902_9BACT</name>
<dbReference type="Gene3D" id="3.90.79.40">
    <property type="entry name" value="EvaA sugar 2,3-dehydratase subunit"/>
    <property type="match status" value="2"/>
</dbReference>
<dbReference type="STRING" id="686796.SAMN04488104_100160"/>
<proteinExistence type="predicted"/>
<dbReference type="EMBL" id="FNAC01000001">
    <property type="protein sequence ID" value="SDC51807.1"/>
    <property type="molecule type" value="Genomic_DNA"/>
</dbReference>